<proteinExistence type="inferred from homology"/>
<feature type="binding site" evidence="4">
    <location>
        <position position="139"/>
    </location>
    <ligand>
        <name>Mg(2+)</name>
        <dbReference type="ChEBI" id="CHEBI:18420"/>
        <label>1</label>
    </ligand>
</feature>
<dbReference type="GO" id="GO:0005829">
    <property type="term" value="C:cytosol"/>
    <property type="evidence" value="ECO:0007669"/>
    <property type="project" value="TreeGrafter"/>
</dbReference>
<dbReference type="CDD" id="cd03424">
    <property type="entry name" value="NUDIX_ADPRase_Nudt5_UGPPase_Nudt14"/>
    <property type="match status" value="1"/>
</dbReference>
<keyword evidence="4" id="KW-0479">Metal-binding</keyword>
<evidence type="ECO:0000313" key="9">
    <source>
        <dbReference type="Proteomes" id="UP000242520"/>
    </source>
</evidence>
<dbReference type="PROSITE" id="PS00893">
    <property type="entry name" value="NUDIX_BOX"/>
    <property type="match status" value="1"/>
</dbReference>
<evidence type="ECO:0000256" key="3">
    <source>
        <dbReference type="ARBA" id="ARBA00022801"/>
    </source>
</evidence>
<dbReference type="Pfam" id="PF00293">
    <property type="entry name" value="NUDIX"/>
    <property type="match status" value="1"/>
</dbReference>
<organism evidence="8 9">
    <name type="scientific">Tepidibacter thalassicus DSM 15285</name>
    <dbReference type="NCBI Taxonomy" id="1123350"/>
    <lineage>
        <taxon>Bacteria</taxon>
        <taxon>Bacillati</taxon>
        <taxon>Bacillota</taxon>
        <taxon>Clostridia</taxon>
        <taxon>Peptostreptococcales</taxon>
        <taxon>Peptostreptococcaceae</taxon>
        <taxon>Tepidibacter</taxon>
    </lineage>
</organism>
<evidence type="ECO:0000256" key="4">
    <source>
        <dbReference type="PIRSR" id="PIRSR604385-2"/>
    </source>
</evidence>
<dbReference type="OrthoDB" id="9806150at2"/>
<dbReference type="EMBL" id="FQXH01000007">
    <property type="protein sequence ID" value="SHH08476.1"/>
    <property type="molecule type" value="Genomic_DNA"/>
</dbReference>
<evidence type="ECO:0000313" key="8">
    <source>
        <dbReference type="EMBL" id="SHH08476.1"/>
    </source>
</evidence>
<dbReference type="InterPro" id="IPR020476">
    <property type="entry name" value="Nudix_hydrolase"/>
</dbReference>
<protein>
    <submittedName>
        <fullName evidence="8">ADP-ribose pyrophosphatase</fullName>
    </submittedName>
</protein>
<dbReference type="Proteomes" id="UP000242520">
    <property type="component" value="Unassembled WGS sequence"/>
</dbReference>
<dbReference type="InterPro" id="IPR000086">
    <property type="entry name" value="NUDIX_hydrolase_dom"/>
</dbReference>
<evidence type="ECO:0000256" key="1">
    <source>
        <dbReference type="ARBA" id="ARBA00001946"/>
    </source>
</evidence>
<comment type="similarity">
    <text evidence="6">Belongs to the Nudix hydrolase family.</text>
</comment>
<evidence type="ECO:0000259" key="7">
    <source>
        <dbReference type="PROSITE" id="PS51462"/>
    </source>
</evidence>
<dbReference type="STRING" id="1123350.SAMN02744040_00768"/>
<keyword evidence="3 6" id="KW-0378">Hydrolase</keyword>
<dbReference type="InterPro" id="IPR004385">
    <property type="entry name" value="NDP_pyrophosphatase"/>
</dbReference>
<feature type="domain" description="Nudix hydrolase" evidence="7">
    <location>
        <begin position="40"/>
        <end position="168"/>
    </location>
</feature>
<dbReference type="GO" id="GO:0046872">
    <property type="term" value="F:metal ion binding"/>
    <property type="evidence" value="ECO:0007669"/>
    <property type="project" value="UniProtKB-KW"/>
</dbReference>
<reference evidence="9" key="1">
    <citation type="submission" date="2016-11" db="EMBL/GenBank/DDBJ databases">
        <authorList>
            <person name="Varghese N."/>
            <person name="Submissions S."/>
        </authorList>
    </citation>
    <scope>NUCLEOTIDE SEQUENCE [LARGE SCALE GENOMIC DNA]</scope>
    <source>
        <strain evidence="9">DSM 15285</strain>
    </source>
</reference>
<name>A0A1M5Q3H7_9FIRM</name>
<gene>
    <name evidence="8" type="ORF">SAMN02744040_00768</name>
</gene>
<dbReference type="PROSITE" id="PS51462">
    <property type="entry name" value="NUDIX"/>
    <property type="match status" value="1"/>
</dbReference>
<sequence>MILEEKTMSSEKIYNGKIINLRVDTVELPEHKYQKREIVEHPGAVAILAVNENKEIIFVKQFRKAVEEILIEIPAGKLEKGEDPKECAIRELKEETGYEAENIEFLSLFYTSAGFSNEKMYLYLATGLKKGECCPDEDEYIEICEVKISKALDMIKKGEIKDAKTMVGILLSKDLI</sequence>
<dbReference type="GO" id="GO:0006753">
    <property type="term" value="P:nucleoside phosphate metabolic process"/>
    <property type="evidence" value="ECO:0007669"/>
    <property type="project" value="TreeGrafter"/>
</dbReference>
<dbReference type="InterPro" id="IPR015797">
    <property type="entry name" value="NUDIX_hydrolase-like_dom_sf"/>
</dbReference>
<keyword evidence="4" id="KW-0460">Magnesium</keyword>
<dbReference type="PANTHER" id="PTHR11839">
    <property type="entry name" value="UDP/ADP-SUGAR PYROPHOSPHATASE"/>
    <property type="match status" value="1"/>
</dbReference>
<feature type="binding site" evidence="4">
    <location>
        <position position="95"/>
    </location>
    <ligand>
        <name>Mg(2+)</name>
        <dbReference type="ChEBI" id="CHEBI:18420"/>
        <label>1</label>
    </ligand>
</feature>
<evidence type="ECO:0000256" key="6">
    <source>
        <dbReference type="RuleBase" id="RU003476"/>
    </source>
</evidence>
<dbReference type="PANTHER" id="PTHR11839:SF18">
    <property type="entry name" value="NUDIX HYDROLASE DOMAIN-CONTAINING PROTEIN"/>
    <property type="match status" value="1"/>
</dbReference>
<keyword evidence="9" id="KW-1185">Reference proteome</keyword>
<dbReference type="InterPro" id="IPR020084">
    <property type="entry name" value="NUDIX_hydrolase_CS"/>
</dbReference>
<dbReference type="FunFam" id="3.90.79.10:FF:000024">
    <property type="entry name" value="ADP-ribose pyrophosphatase"/>
    <property type="match status" value="1"/>
</dbReference>
<feature type="binding site" evidence="4">
    <location>
        <position position="75"/>
    </location>
    <ligand>
        <name>Mg(2+)</name>
        <dbReference type="ChEBI" id="CHEBI:18420"/>
        <label>1</label>
    </ligand>
</feature>
<dbReference type="NCBIfam" id="TIGR00052">
    <property type="entry name" value="nudix-type nucleoside diphosphatase, YffH/AdpP family"/>
    <property type="match status" value="1"/>
</dbReference>
<dbReference type="SUPFAM" id="SSF55811">
    <property type="entry name" value="Nudix"/>
    <property type="match status" value="1"/>
</dbReference>
<comment type="cofactor">
    <cofactor evidence="1 4">
        <name>Mg(2+)</name>
        <dbReference type="ChEBI" id="CHEBI:18420"/>
    </cofactor>
</comment>
<dbReference type="PRINTS" id="PR00502">
    <property type="entry name" value="NUDIXFAMILY"/>
</dbReference>
<dbReference type="GO" id="GO:0019693">
    <property type="term" value="P:ribose phosphate metabolic process"/>
    <property type="evidence" value="ECO:0007669"/>
    <property type="project" value="TreeGrafter"/>
</dbReference>
<dbReference type="RefSeq" id="WP_072723801.1">
    <property type="nucleotide sequence ID" value="NZ_FQXH01000007.1"/>
</dbReference>
<dbReference type="AlphaFoldDB" id="A0A1M5Q3H7"/>
<accession>A0A1M5Q3H7</accession>
<dbReference type="GO" id="GO:0016462">
    <property type="term" value="F:pyrophosphatase activity"/>
    <property type="evidence" value="ECO:0007669"/>
    <property type="project" value="UniProtKB-ARBA"/>
</dbReference>
<dbReference type="Gene3D" id="3.90.79.10">
    <property type="entry name" value="Nucleoside Triphosphate Pyrophosphohydrolase"/>
    <property type="match status" value="1"/>
</dbReference>
<feature type="short sequence motif" description="Nudix box" evidence="5">
    <location>
        <begin position="76"/>
        <end position="98"/>
    </location>
</feature>
<comment type="subunit">
    <text evidence="2">Homodimer.</text>
</comment>
<evidence type="ECO:0000256" key="5">
    <source>
        <dbReference type="PIRSR" id="PIRSR604385-3"/>
    </source>
</evidence>
<evidence type="ECO:0000256" key="2">
    <source>
        <dbReference type="ARBA" id="ARBA00011738"/>
    </source>
</evidence>
<feature type="binding site" evidence="4">
    <location>
        <position position="91"/>
    </location>
    <ligand>
        <name>Mg(2+)</name>
        <dbReference type="ChEBI" id="CHEBI:18420"/>
        <label>1</label>
    </ligand>
</feature>